<keyword evidence="7" id="KW-0915">Sodium</keyword>
<evidence type="ECO:0000256" key="7">
    <source>
        <dbReference type="ARBA" id="ARBA00023053"/>
    </source>
</evidence>
<feature type="transmembrane region" description="Helical" evidence="12">
    <location>
        <begin position="455"/>
        <end position="472"/>
    </location>
</feature>
<proteinExistence type="inferred from homology"/>
<evidence type="ECO:0000256" key="9">
    <source>
        <dbReference type="ARBA" id="ARBA00023136"/>
    </source>
</evidence>
<dbReference type="Proteomes" id="UP000504633">
    <property type="component" value="Unplaced"/>
</dbReference>
<dbReference type="RefSeq" id="XP_030080601.1">
    <property type="nucleotide sequence ID" value="XM_030224741.1"/>
</dbReference>
<evidence type="ECO:0000256" key="10">
    <source>
        <dbReference type="ARBA" id="ARBA00023201"/>
    </source>
</evidence>
<dbReference type="InterPro" id="IPR051163">
    <property type="entry name" value="Sodium:Solute_Symporter_SSF"/>
</dbReference>
<keyword evidence="6 12" id="KW-1133">Transmembrane helix</keyword>
<dbReference type="GeneID" id="111596903"/>
<reference evidence="14" key="1">
    <citation type="submission" date="2025-08" db="UniProtKB">
        <authorList>
            <consortium name="RefSeq"/>
        </authorList>
    </citation>
    <scope>IDENTIFICATION</scope>
    <source>
        <strain evidence="14">15085-1641.00</strain>
        <tissue evidence="14">Whole body</tissue>
    </source>
</reference>
<organism evidence="13 14">
    <name type="scientific">Drosophila hydei</name>
    <name type="common">Fruit fly</name>
    <dbReference type="NCBI Taxonomy" id="7224"/>
    <lineage>
        <taxon>Eukaryota</taxon>
        <taxon>Metazoa</taxon>
        <taxon>Ecdysozoa</taxon>
        <taxon>Arthropoda</taxon>
        <taxon>Hexapoda</taxon>
        <taxon>Insecta</taxon>
        <taxon>Pterygota</taxon>
        <taxon>Neoptera</taxon>
        <taxon>Endopterygota</taxon>
        <taxon>Diptera</taxon>
        <taxon>Brachycera</taxon>
        <taxon>Muscomorpha</taxon>
        <taxon>Ephydroidea</taxon>
        <taxon>Drosophilidae</taxon>
        <taxon>Drosophila</taxon>
    </lineage>
</organism>
<evidence type="ECO:0000256" key="12">
    <source>
        <dbReference type="SAM" id="Phobius"/>
    </source>
</evidence>
<dbReference type="OrthoDB" id="6132759at2759"/>
<keyword evidence="5 12" id="KW-0812">Transmembrane</keyword>
<keyword evidence="9 12" id="KW-0472">Membrane</keyword>
<feature type="transmembrane region" description="Helical" evidence="12">
    <location>
        <begin position="426"/>
        <end position="448"/>
    </location>
</feature>
<dbReference type="CDD" id="cd11492">
    <property type="entry name" value="SLC5sbd_NIS-SMVT"/>
    <property type="match status" value="1"/>
</dbReference>
<dbReference type="GO" id="GO:0015293">
    <property type="term" value="F:symporter activity"/>
    <property type="evidence" value="ECO:0007669"/>
    <property type="project" value="TreeGrafter"/>
</dbReference>
<evidence type="ECO:0000313" key="14">
    <source>
        <dbReference type="RefSeq" id="XP_030080601.1"/>
    </source>
</evidence>
<keyword evidence="3" id="KW-0813">Transport</keyword>
<accession>A0A6J2SU03</accession>
<keyword evidence="4" id="KW-1003">Cell membrane</keyword>
<feature type="transmembrane region" description="Helical" evidence="12">
    <location>
        <begin position="295"/>
        <end position="321"/>
    </location>
</feature>
<dbReference type="GO" id="GO:0005886">
    <property type="term" value="C:plasma membrane"/>
    <property type="evidence" value="ECO:0007669"/>
    <property type="project" value="UniProtKB-SubCell"/>
</dbReference>
<feature type="transmembrane region" description="Helical" evidence="12">
    <location>
        <begin position="543"/>
        <end position="564"/>
    </location>
</feature>
<evidence type="ECO:0000256" key="4">
    <source>
        <dbReference type="ARBA" id="ARBA00022475"/>
    </source>
</evidence>
<feature type="transmembrane region" description="Helical" evidence="12">
    <location>
        <begin position="145"/>
        <end position="165"/>
    </location>
</feature>
<dbReference type="PANTHER" id="PTHR42985:SF46">
    <property type="entry name" value="FI02923P-RELATED"/>
    <property type="match status" value="1"/>
</dbReference>
<feature type="transmembrane region" description="Helical" evidence="12">
    <location>
        <begin position="401"/>
        <end position="420"/>
    </location>
</feature>
<dbReference type="PROSITE" id="PS50283">
    <property type="entry name" value="NA_SOLUT_SYMP_3"/>
    <property type="match status" value="1"/>
</dbReference>
<keyword evidence="10" id="KW-0739">Sodium transport</keyword>
<comment type="similarity">
    <text evidence="2 11">Belongs to the sodium:solute symporter (SSF) (TC 2.A.21) family.</text>
</comment>
<evidence type="ECO:0000256" key="11">
    <source>
        <dbReference type="RuleBase" id="RU362091"/>
    </source>
</evidence>
<evidence type="ECO:0000256" key="1">
    <source>
        <dbReference type="ARBA" id="ARBA00004651"/>
    </source>
</evidence>
<evidence type="ECO:0000256" key="6">
    <source>
        <dbReference type="ARBA" id="ARBA00022989"/>
    </source>
</evidence>
<feature type="transmembrane region" description="Helical" evidence="12">
    <location>
        <begin position="70"/>
        <end position="89"/>
    </location>
</feature>
<dbReference type="Gene3D" id="1.20.1730.10">
    <property type="entry name" value="Sodium/glucose cotransporter"/>
    <property type="match status" value="1"/>
</dbReference>
<evidence type="ECO:0000256" key="8">
    <source>
        <dbReference type="ARBA" id="ARBA00023065"/>
    </source>
</evidence>
<dbReference type="PANTHER" id="PTHR42985">
    <property type="entry name" value="SODIUM-COUPLED MONOCARBOXYLATE TRANSPORTER"/>
    <property type="match status" value="1"/>
</dbReference>
<name>A0A6J2SU03_DROHY</name>
<keyword evidence="8" id="KW-0406">Ion transport</keyword>
<comment type="subcellular location">
    <subcellularLocation>
        <location evidence="1">Cell membrane</location>
        <topology evidence="1">Multi-pass membrane protein</topology>
    </subcellularLocation>
</comment>
<dbReference type="Pfam" id="PF00474">
    <property type="entry name" value="SSF"/>
    <property type="match status" value="1"/>
</dbReference>
<dbReference type="GO" id="GO:0006814">
    <property type="term" value="P:sodium ion transport"/>
    <property type="evidence" value="ECO:0007669"/>
    <property type="project" value="UniProtKB-KW"/>
</dbReference>
<feature type="transmembrane region" description="Helical" evidence="12">
    <location>
        <begin position="355"/>
        <end position="381"/>
    </location>
</feature>
<feature type="transmembrane region" description="Helical" evidence="12">
    <location>
        <begin position="101"/>
        <end position="124"/>
    </location>
</feature>
<feature type="transmembrane region" description="Helical" evidence="12">
    <location>
        <begin position="210"/>
        <end position="237"/>
    </location>
</feature>
<feature type="transmembrane region" description="Helical" evidence="12">
    <location>
        <begin position="177"/>
        <end position="198"/>
    </location>
</feature>
<evidence type="ECO:0000313" key="13">
    <source>
        <dbReference type="Proteomes" id="UP000504633"/>
    </source>
</evidence>
<dbReference type="OMA" id="RANFEIF"/>
<sequence length="614" mass="67528">MSDSTTTVGSSVATAAAAAHMEDLRFGVTDYSIFILMLSVSAGIGVYFGFYSKSKNTTDEYLRGGKKMQALPIAISLVSSQLSGVAIMSVPAENYTYGFNFIFSVLAMLPTIPILIYIIVPVFYDNNVVNCYEYLEMRFNKRTRQFVTLTFILNQFLMLPVYMFIPSLAFSQVTGVNIHLINVVVSSICVFYTMLGGIKAVVWTDVVQGGVMLISVIMVAVLGTMQTGGLTTVLNYASEGGRMNFDFRLDPRIRVTVWNALSSGLLLWTGKIGLDQSCVQRIVSLPSFSEAKKSLIVAGIGFLIIMFLNCFAGIIMFARYFGCDPMLAGLVSKPDKMMPFFIQDIMGNLPGMPGLFISCVFSASLSSLSAHLNSLAGVVYFDYIKPHIRHTEARANGCMKLVVVGMGVYCIVGGIIVQRFNSILQVMWTVTGINMGAVVGVFLLGMFVPRVNGKVAMSSIIFSVLAMLWIIINGQMNIKAGLVKYEVLPNSLDQCEARGLDAIFNAINHTTTTPATTAVPLPTNVTTAFDSNREFSVYDISFYWYKMLGAILIFVCAVPLSYIWRPDKNDKQNPKLYSPFVRNMLNVSDPEVELEELPLKEPLNKTDQQENGAA</sequence>
<evidence type="ECO:0000256" key="3">
    <source>
        <dbReference type="ARBA" id="ARBA00022448"/>
    </source>
</evidence>
<dbReference type="InterPro" id="IPR001734">
    <property type="entry name" value="Na/solute_symporter"/>
</dbReference>
<protein>
    <submittedName>
        <fullName evidence="14">Sodium/iodide cotransporter-like</fullName>
    </submittedName>
</protein>
<feature type="transmembrane region" description="Helical" evidence="12">
    <location>
        <begin position="31"/>
        <end position="50"/>
    </location>
</feature>
<feature type="transmembrane region" description="Helical" evidence="12">
    <location>
        <begin position="257"/>
        <end position="274"/>
    </location>
</feature>
<dbReference type="KEGG" id="dhe:111596903"/>
<dbReference type="NCBIfam" id="TIGR00813">
    <property type="entry name" value="sss"/>
    <property type="match status" value="1"/>
</dbReference>
<gene>
    <name evidence="14" type="primary">LOC111596903</name>
</gene>
<dbReference type="InterPro" id="IPR038377">
    <property type="entry name" value="Na/Glc_symporter_sf"/>
</dbReference>
<evidence type="ECO:0000256" key="5">
    <source>
        <dbReference type="ARBA" id="ARBA00022692"/>
    </source>
</evidence>
<evidence type="ECO:0000256" key="2">
    <source>
        <dbReference type="ARBA" id="ARBA00006434"/>
    </source>
</evidence>
<keyword evidence="13" id="KW-1185">Reference proteome</keyword>
<dbReference type="AlphaFoldDB" id="A0A6J2SU03"/>